<accession>A0ABQ3Y9P0</accession>
<feature type="compositionally biased region" description="Pro residues" evidence="1">
    <location>
        <begin position="61"/>
        <end position="74"/>
    </location>
</feature>
<comment type="caution">
    <text evidence="2">The sequence shown here is derived from an EMBL/GenBank/DDBJ whole genome shotgun (WGS) entry which is preliminary data.</text>
</comment>
<reference evidence="2 3" key="1">
    <citation type="submission" date="2021-01" db="EMBL/GenBank/DDBJ databases">
        <title>Whole genome shotgun sequence of Actinoplanes deccanensis NBRC 13994.</title>
        <authorList>
            <person name="Komaki H."/>
            <person name="Tamura T."/>
        </authorList>
    </citation>
    <scope>NUCLEOTIDE SEQUENCE [LARGE SCALE GENOMIC DNA]</scope>
    <source>
        <strain evidence="2 3">NBRC 13994</strain>
    </source>
</reference>
<evidence type="ECO:0000313" key="3">
    <source>
        <dbReference type="Proteomes" id="UP000609879"/>
    </source>
</evidence>
<name>A0ABQ3Y9P0_9ACTN</name>
<dbReference type="Proteomes" id="UP000609879">
    <property type="component" value="Unassembled WGS sequence"/>
</dbReference>
<sequence length="104" mass="11779">MTQLSFFSRAQLAAMRDRTAARNFSPERDAFRRDHKRRRDHGKARRHALRIYQQFQASCPDEPPPIPPRPAPRPPRTRPAALRPPRPRAAPTSDVPHSGTPSGG</sequence>
<feature type="region of interest" description="Disordered" evidence="1">
    <location>
        <begin position="16"/>
        <end position="104"/>
    </location>
</feature>
<feature type="compositionally biased region" description="Basic and acidic residues" evidence="1">
    <location>
        <begin position="16"/>
        <end position="32"/>
    </location>
</feature>
<evidence type="ECO:0000313" key="2">
    <source>
        <dbReference type="EMBL" id="GID76645.1"/>
    </source>
</evidence>
<protein>
    <submittedName>
        <fullName evidence="2">Uncharacterized protein</fullName>
    </submittedName>
</protein>
<gene>
    <name evidence="2" type="ORF">Ade02nite_52860</name>
</gene>
<proteinExistence type="predicted"/>
<keyword evidence="3" id="KW-1185">Reference proteome</keyword>
<organism evidence="2 3">
    <name type="scientific">Paractinoplanes deccanensis</name>
    <dbReference type="NCBI Taxonomy" id="113561"/>
    <lineage>
        <taxon>Bacteria</taxon>
        <taxon>Bacillati</taxon>
        <taxon>Actinomycetota</taxon>
        <taxon>Actinomycetes</taxon>
        <taxon>Micromonosporales</taxon>
        <taxon>Micromonosporaceae</taxon>
        <taxon>Paractinoplanes</taxon>
    </lineage>
</organism>
<evidence type="ECO:0000256" key="1">
    <source>
        <dbReference type="SAM" id="MobiDB-lite"/>
    </source>
</evidence>
<dbReference type="EMBL" id="BOMI01000106">
    <property type="protein sequence ID" value="GID76645.1"/>
    <property type="molecule type" value="Genomic_DNA"/>
</dbReference>
<feature type="compositionally biased region" description="Basic residues" evidence="1">
    <location>
        <begin position="33"/>
        <end position="49"/>
    </location>
</feature>